<proteinExistence type="predicted"/>
<dbReference type="EMBL" id="LSRL02000018">
    <property type="protein sequence ID" value="TDG50085.1"/>
    <property type="molecule type" value="Genomic_DNA"/>
</dbReference>
<name>A0A484BQC4_DRONA</name>
<organism evidence="2 3">
    <name type="scientific">Drosophila navojoa</name>
    <name type="common">Fruit fly</name>
    <dbReference type="NCBI Taxonomy" id="7232"/>
    <lineage>
        <taxon>Eukaryota</taxon>
        <taxon>Metazoa</taxon>
        <taxon>Ecdysozoa</taxon>
        <taxon>Arthropoda</taxon>
        <taxon>Hexapoda</taxon>
        <taxon>Insecta</taxon>
        <taxon>Pterygota</taxon>
        <taxon>Neoptera</taxon>
        <taxon>Endopterygota</taxon>
        <taxon>Diptera</taxon>
        <taxon>Brachycera</taxon>
        <taxon>Muscomorpha</taxon>
        <taxon>Ephydroidea</taxon>
        <taxon>Drosophilidae</taxon>
        <taxon>Drosophila</taxon>
    </lineage>
</organism>
<accession>A0A484BQC4</accession>
<evidence type="ECO:0000313" key="2">
    <source>
        <dbReference type="EMBL" id="TDG50085.1"/>
    </source>
</evidence>
<reference evidence="2 3" key="1">
    <citation type="journal article" date="2019" name="J. Hered.">
        <title>An Improved Genome Assembly for Drosophila navojoa, the Basal Species in the mojavensis Cluster.</title>
        <authorList>
            <person name="Vanderlinde T."/>
            <person name="Dupim E.G."/>
            <person name="Nazario-Yepiz N.O."/>
            <person name="Carvalho A.B."/>
        </authorList>
    </citation>
    <scope>NUCLEOTIDE SEQUENCE [LARGE SCALE GENOMIC DNA]</scope>
    <source>
        <strain evidence="2">Navoj_Jal97</strain>
        <tissue evidence="2">Whole organism</tissue>
    </source>
</reference>
<keyword evidence="3" id="KW-1185">Reference proteome</keyword>
<evidence type="ECO:0000313" key="3">
    <source>
        <dbReference type="Proteomes" id="UP000295192"/>
    </source>
</evidence>
<dbReference type="AlphaFoldDB" id="A0A484BQC4"/>
<feature type="region of interest" description="Disordered" evidence="1">
    <location>
        <begin position="28"/>
        <end position="48"/>
    </location>
</feature>
<sequence>MSASAARYDAYDVQLGLLNGSLASTNQMSSASAQPIATTTATTPQTLPQVFLKPSPPPSAAVDGIGDMTANTAQAAQLPTKFI</sequence>
<gene>
    <name evidence="2" type="ORF">AWZ03_003595</name>
</gene>
<dbReference type="Proteomes" id="UP000295192">
    <property type="component" value="Unassembled WGS sequence"/>
</dbReference>
<protein>
    <submittedName>
        <fullName evidence="2">Uncharacterized protein</fullName>
    </submittedName>
</protein>
<evidence type="ECO:0000256" key="1">
    <source>
        <dbReference type="SAM" id="MobiDB-lite"/>
    </source>
</evidence>
<feature type="compositionally biased region" description="Low complexity" evidence="1">
    <location>
        <begin position="29"/>
        <end position="48"/>
    </location>
</feature>
<dbReference type="OMA" id="IGDMTAN"/>
<comment type="caution">
    <text evidence="2">The sequence shown here is derived from an EMBL/GenBank/DDBJ whole genome shotgun (WGS) entry which is preliminary data.</text>
</comment>